<evidence type="ECO:0000313" key="3">
    <source>
        <dbReference type="Proteomes" id="UP000655225"/>
    </source>
</evidence>
<reference evidence="2 3" key="1">
    <citation type="submission" date="2020-04" db="EMBL/GenBank/DDBJ databases">
        <title>Plant Genome Project.</title>
        <authorList>
            <person name="Zhang R.-G."/>
        </authorList>
    </citation>
    <scope>NUCLEOTIDE SEQUENCE [LARGE SCALE GENOMIC DNA]</scope>
    <source>
        <strain evidence="2">YNK0</strain>
        <tissue evidence="2">Leaf</tissue>
    </source>
</reference>
<evidence type="ECO:0000313" key="2">
    <source>
        <dbReference type="EMBL" id="KAF8394478.1"/>
    </source>
</evidence>
<feature type="transmembrane region" description="Helical" evidence="1">
    <location>
        <begin position="18"/>
        <end position="36"/>
    </location>
</feature>
<keyword evidence="3" id="KW-1185">Reference proteome</keyword>
<sequence length="152" mass="16960">MLTEIFTVVPGLPPSVGSILYACLQVVVTALGAFLVDRVRRKTLVMVKQTAPRQSTNWDFLLVKGPSTSTRLGPNTRGHRHPGIHRLLRSGNGCSSLGYNVRDIPNKREPSNIGELVWFLGGILHFQLSHELEDFISVIFVTMLKDLTYTME</sequence>
<dbReference type="Proteomes" id="UP000655225">
    <property type="component" value="Unassembled WGS sequence"/>
</dbReference>
<dbReference type="EMBL" id="JABCRI010000014">
    <property type="protein sequence ID" value="KAF8394478.1"/>
    <property type="molecule type" value="Genomic_DNA"/>
</dbReference>
<keyword evidence="1" id="KW-0472">Membrane</keyword>
<protein>
    <submittedName>
        <fullName evidence="2">Uncharacterized protein</fullName>
    </submittedName>
</protein>
<organism evidence="2 3">
    <name type="scientific">Tetracentron sinense</name>
    <name type="common">Spur-leaf</name>
    <dbReference type="NCBI Taxonomy" id="13715"/>
    <lineage>
        <taxon>Eukaryota</taxon>
        <taxon>Viridiplantae</taxon>
        <taxon>Streptophyta</taxon>
        <taxon>Embryophyta</taxon>
        <taxon>Tracheophyta</taxon>
        <taxon>Spermatophyta</taxon>
        <taxon>Magnoliopsida</taxon>
        <taxon>Trochodendrales</taxon>
        <taxon>Trochodendraceae</taxon>
        <taxon>Tetracentron</taxon>
    </lineage>
</organism>
<proteinExistence type="predicted"/>
<evidence type="ECO:0000256" key="1">
    <source>
        <dbReference type="SAM" id="Phobius"/>
    </source>
</evidence>
<keyword evidence="1" id="KW-1133">Transmembrane helix</keyword>
<name>A0A834YY45_TETSI</name>
<keyword evidence="1" id="KW-0812">Transmembrane</keyword>
<accession>A0A834YY45</accession>
<comment type="caution">
    <text evidence="2">The sequence shown here is derived from an EMBL/GenBank/DDBJ whole genome shotgun (WGS) entry which is preliminary data.</text>
</comment>
<dbReference type="AlphaFoldDB" id="A0A834YY45"/>
<gene>
    <name evidence="2" type="ORF">HHK36_020686</name>
</gene>